<evidence type="ECO:0008006" key="8">
    <source>
        <dbReference type="Google" id="ProtNLM"/>
    </source>
</evidence>
<accession>A0A4D9D339</accession>
<comment type="caution">
    <text evidence="6">The sequence shown here is derived from an EMBL/GenBank/DDBJ whole genome shotgun (WGS) entry which is preliminary data.</text>
</comment>
<feature type="region of interest" description="Disordered" evidence="5">
    <location>
        <begin position="1"/>
        <end position="23"/>
    </location>
</feature>
<name>A0A4D9D339_9STRA</name>
<keyword evidence="3" id="KW-0966">Cell projection</keyword>
<reference evidence="6 7" key="1">
    <citation type="submission" date="2019-01" db="EMBL/GenBank/DDBJ databases">
        <title>Nuclear Genome Assembly of the Microalgal Biofuel strain Nannochloropsis salina CCMP1776.</title>
        <authorList>
            <person name="Hovde B."/>
        </authorList>
    </citation>
    <scope>NUCLEOTIDE SEQUENCE [LARGE SCALE GENOMIC DNA]</scope>
    <source>
        <strain evidence="6 7">CCMP1776</strain>
    </source>
</reference>
<dbReference type="Proteomes" id="UP000355283">
    <property type="component" value="Unassembled WGS sequence"/>
</dbReference>
<dbReference type="PANTHER" id="PTHR31183:SF1">
    <property type="entry name" value="CILIA- AND FLAGELLA-ASSOCIATED PROTEIN 53"/>
    <property type="match status" value="1"/>
</dbReference>
<proteinExistence type="predicted"/>
<protein>
    <recommendedName>
        <fullName evidence="8">Trichohyalin-plectin-homology domain-containing protein</fullName>
    </recommendedName>
</protein>
<feature type="compositionally biased region" description="Basic and acidic residues" evidence="5">
    <location>
        <begin position="300"/>
        <end position="314"/>
    </location>
</feature>
<dbReference type="GO" id="GO:0005929">
    <property type="term" value="C:cilium"/>
    <property type="evidence" value="ECO:0007669"/>
    <property type="project" value="UniProtKB-SubCell"/>
</dbReference>
<sequence length="332" mass="39786">MTDFQRRQIEEKRNSREQRVREETALDNKVEKYCQKMADTAERIKAKSMQRERDDLCSLEAQIRDKQSKQQHEKAQQRAEDAREIAQIQIELTREKELAEKRKKADWLEGQKIRAFNEQRLGLMRARAEEERQQDMTLLNYALEEEAKSVAAEKDRGVKAREESRLYRKYLEELMQKEVEDEREIESIRLAKEEEVWEQREAVLQEREAKKKALWLEIDATRQQQLLYKALTAAEESEAESTLVGRWEAEQKAEEEECQRSKEAHRLAILSNREVLEKQTKALRHRVALEEQQEYLRTKHVQKEEADQQRRRQEQAGVARIHFPLRSQKWTD</sequence>
<dbReference type="PANTHER" id="PTHR31183">
    <property type="entry name" value="TRICHOPLEIN KERATIN FILAMENT-BINDING PROTEIN FAMILY MEMBER"/>
    <property type="match status" value="1"/>
</dbReference>
<evidence type="ECO:0000313" key="7">
    <source>
        <dbReference type="Proteomes" id="UP000355283"/>
    </source>
</evidence>
<dbReference type="EMBL" id="SDOX01000010">
    <property type="protein sequence ID" value="TFJ85952.1"/>
    <property type="molecule type" value="Genomic_DNA"/>
</dbReference>
<dbReference type="AlphaFoldDB" id="A0A4D9D339"/>
<feature type="region of interest" description="Disordered" evidence="5">
    <location>
        <begin position="300"/>
        <end position="332"/>
    </location>
</feature>
<keyword evidence="7" id="KW-1185">Reference proteome</keyword>
<comment type="subcellular location">
    <subcellularLocation>
        <location evidence="1">Cell projection</location>
        <location evidence="1">Cilium</location>
    </subcellularLocation>
</comment>
<organism evidence="6 7">
    <name type="scientific">Nannochloropsis salina CCMP1776</name>
    <dbReference type="NCBI Taxonomy" id="1027361"/>
    <lineage>
        <taxon>Eukaryota</taxon>
        <taxon>Sar</taxon>
        <taxon>Stramenopiles</taxon>
        <taxon>Ochrophyta</taxon>
        <taxon>Eustigmatophyceae</taxon>
        <taxon>Eustigmatales</taxon>
        <taxon>Monodopsidaceae</taxon>
        <taxon>Microchloropsis</taxon>
        <taxon>Microchloropsis salina</taxon>
    </lineage>
</organism>
<evidence type="ECO:0000313" key="6">
    <source>
        <dbReference type="EMBL" id="TFJ85952.1"/>
    </source>
</evidence>
<evidence type="ECO:0000256" key="5">
    <source>
        <dbReference type="SAM" id="MobiDB-lite"/>
    </source>
</evidence>
<dbReference type="InterPro" id="IPR043596">
    <property type="entry name" value="CFAP53/TCHP"/>
</dbReference>
<keyword evidence="2" id="KW-0969">Cilium</keyword>
<evidence type="ECO:0000256" key="3">
    <source>
        <dbReference type="ARBA" id="ARBA00023273"/>
    </source>
</evidence>
<evidence type="ECO:0000256" key="2">
    <source>
        <dbReference type="ARBA" id="ARBA00023069"/>
    </source>
</evidence>
<dbReference type="OrthoDB" id="75950at2759"/>
<gene>
    <name evidence="6" type="ORF">NSK_002772</name>
</gene>
<evidence type="ECO:0000256" key="1">
    <source>
        <dbReference type="ARBA" id="ARBA00004138"/>
    </source>
</evidence>
<feature type="coiled-coil region" evidence="4">
    <location>
        <begin position="65"/>
        <end position="96"/>
    </location>
</feature>
<evidence type="ECO:0000256" key="4">
    <source>
        <dbReference type="SAM" id="Coils"/>
    </source>
</evidence>
<keyword evidence="4" id="KW-0175">Coiled coil</keyword>